<sequence>MGVRNDMAAFGHYVATGFAMDRSLRSDRMNGLVGRYVATDSIADRSLHSDRLVTDRSLHSDRPRGLVGRYVATDLLRIGLYVATDREACLVTT</sequence>
<evidence type="ECO:0000313" key="1">
    <source>
        <dbReference type="EMBL" id="KAF3515666.1"/>
    </source>
</evidence>
<dbReference type="Proteomes" id="UP000266723">
    <property type="component" value="Unassembled WGS sequence"/>
</dbReference>
<name>A0ABQ7ANJ2_BRACR</name>
<gene>
    <name evidence="1" type="ORF">DY000_02059968</name>
</gene>
<reference evidence="1 2" key="1">
    <citation type="journal article" date="2020" name="BMC Genomics">
        <title>Intraspecific diversification of the crop wild relative Brassica cretica Lam. using demographic model selection.</title>
        <authorList>
            <person name="Kioukis A."/>
            <person name="Michalopoulou V.A."/>
            <person name="Briers L."/>
            <person name="Pirintsos S."/>
            <person name="Studholme D.J."/>
            <person name="Pavlidis P."/>
            <person name="Sarris P.F."/>
        </authorList>
    </citation>
    <scope>NUCLEOTIDE SEQUENCE [LARGE SCALE GENOMIC DNA]</scope>
    <source>
        <strain evidence="2">cv. PFS-1207/04</strain>
    </source>
</reference>
<proteinExistence type="predicted"/>
<organism evidence="1 2">
    <name type="scientific">Brassica cretica</name>
    <name type="common">Mustard</name>
    <dbReference type="NCBI Taxonomy" id="69181"/>
    <lineage>
        <taxon>Eukaryota</taxon>
        <taxon>Viridiplantae</taxon>
        <taxon>Streptophyta</taxon>
        <taxon>Embryophyta</taxon>
        <taxon>Tracheophyta</taxon>
        <taxon>Spermatophyta</taxon>
        <taxon>Magnoliopsida</taxon>
        <taxon>eudicotyledons</taxon>
        <taxon>Gunneridae</taxon>
        <taxon>Pentapetalae</taxon>
        <taxon>rosids</taxon>
        <taxon>malvids</taxon>
        <taxon>Brassicales</taxon>
        <taxon>Brassicaceae</taxon>
        <taxon>Brassiceae</taxon>
        <taxon>Brassica</taxon>
    </lineage>
</organism>
<keyword evidence="2" id="KW-1185">Reference proteome</keyword>
<accession>A0ABQ7ANJ2</accession>
<protein>
    <submittedName>
        <fullName evidence="1">Uncharacterized protein</fullName>
    </submittedName>
</protein>
<comment type="caution">
    <text evidence="1">The sequence shown here is derived from an EMBL/GenBank/DDBJ whole genome shotgun (WGS) entry which is preliminary data.</text>
</comment>
<evidence type="ECO:0000313" key="2">
    <source>
        <dbReference type="Proteomes" id="UP000266723"/>
    </source>
</evidence>
<dbReference type="EMBL" id="QGKV02001556">
    <property type="protein sequence ID" value="KAF3515666.1"/>
    <property type="molecule type" value="Genomic_DNA"/>
</dbReference>